<dbReference type="AlphaFoldDB" id="A0AAD6ZU12"/>
<accession>A0AAD6ZU12</accession>
<dbReference type="EMBL" id="JARIHO010000027">
    <property type="protein sequence ID" value="KAJ7339724.1"/>
    <property type="molecule type" value="Genomic_DNA"/>
</dbReference>
<reference evidence="2" key="1">
    <citation type="submission" date="2023-03" db="EMBL/GenBank/DDBJ databases">
        <title>Massive genome expansion in bonnet fungi (Mycena s.s.) driven by repeated elements and novel gene families across ecological guilds.</title>
        <authorList>
            <consortium name="Lawrence Berkeley National Laboratory"/>
            <person name="Harder C.B."/>
            <person name="Miyauchi S."/>
            <person name="Viragh M."/>
            <person name="Kuo A."/>
            <person name="Thoen E."/>
            <person name="Andreopoulos B."/>
            <person name="Lu D."/>
            <person name="Skrede I."/>
            <person name="Drula E."/>
            <person name="Henrissat B."/>
            <person name="Morin E."/>
            <person name="Kohler A."/>
            <person name="Barry K."/>
            <person name="LaButti K."/>
            <person name="Morin E."/>
            <person name="Salamov A."/>
            <person name="Lipzen A."/>
            <person name="Mereny Z."/>
            <person name="Hegedus B."/>
            <person name="Baldrian P."/>
            <person name="Stursova M."/>
            <person name="Weitz H."/>
            <person name="Taylor A."/>
            <person name="Grigoriev I.V."/>
            <person name="Nagy L.G."/>
            <person name="Martin F."/>
            <person name="Kauserud H."/>
        </authorList>
    </citation>
    <scope>NUCLEOTIDE SEQUENCE</scope>
    <source>
        <strain evidence="2">CBHHK002</strain>
    </source>
</reference>
<feature type="region of interest" description="Disordered" evidence="1">
    <location>
        <begin position="164"/>
        <end position="188"/>
    </location>
</feature>
<gene>
    <name evidence="2" type="ORF">DFH08DRAFT_812100</name>
</gene>
<dbReference type="Proteomes" id="UP001218218">
    <property type="component" value="Unassembled WGS sequence"/>
</dbReference>
<proteinExistence type="predicted"/>
<organism evidence="2 3">
    <name type="scientific">Mycena albidolilacea</name>
    <dbReference type="NCBI Taxonomy" id="1033008"/>
    <lineage>
        <taxon>Eukaryota</taxon>
        <taxon>Fungi</taxon>
        <taxon>Dikarya</taxon>
        <taxon>Basidiomycota</taxon>
        <taxon>Agaricomycotina</taxon>
        <taxon>Agaricomycetes</taxon>
        <taxon>Agaricomycetidae</taxon>
        <taxon>Agaricales</taxon>
        <taxon>Marasmiineae</taxon>
        <taxon>Mycenaceae</taxon>
        <taxon>Mycena</taxon>
    </lineage>
</organism>
<evidence type="ECO:0000313" key="2">
    <source>
        <dbReference type="EMBL" id="KAJ7339724.1"/>
    </source>
</evidence>
<protein>
    <submittedName>
        <fullName evidence="2">Uncharacterized protein</fullName>
    </submittedName>
</protein>
<evidence type="ECO:0000256" key="1">
    <source>
        <dbReference type="SAM" id="MobiDB-lite"/>
    </source>
</evidence>
<comment type="caution">
    <text evidence="2">The sequence shown here is derived from an EMBL/GenBank/DDBJ whole genome shotgun (WGS) entry which is preliminary data.</text>
</comment>
<name>A0AAD6ZU12_9AGAR</name>
<sequence length="188" mass="21144">MFNHLIGHQTCRVQPVKQLSNCEYSRISTFLKTDIRIRANSTATAIREYEYLLFANVYSQIFVISNIHGILYFTHILNLVMKGTADQCNILEKEVVKYDAADTTSVDTERLFSFSGGTIMKLRNQLSDKSAHPTVMVGQWASDPDLIAVDKFKSQFAEGWTRKKKRRAPASAEAQGSSKVIVVEDSSS</sequence>
<keyword evidence="3" id="KW-1185">Reference proteome</keyword>
<evidence type="ECO:0000313" key="3">
    <source>
        <dbReference type="Proteomes" id="UP001218218"/>
    </source>
</evidence>